<dbReference type="Proteomes" id="UP000221999">
    <property type="component" value="Segment"/>
</dbReference>
<evidence type="ECO:0000256" key="1">
    <source>
        <dbReference type="SAM" id="Coils"/>
    </source>
</evidence>
<feature type="coiled-coil region" evidence="1">
    <location>
        <begin position="31"/>
        <end position="58"/>
    </location>
</feature>
<keyword evidence="1" id="KW-0175">Coiled coil</keyword>
<gene>
    <name evidence="2" type="ORF">KPNN133_065</name>
</gene>
<proteinExistence type="predicted"/>
<evidence type="ECO:0008006" key="4">
    <source>
        <dbReference type="Google" id="ProtNLM"/>
    </source>
</evidence>
<reference evidence="2 3" key="1">
    <citation type="submission" date="2017-07" db="EMBL/GenBank/DDBJ databases">
        <title>Complete Genome Sequence of the Klebsiella phage YMC16/01/N133_KPN_BP.</title>
        <authorList>
            <person name="Jeon J."/>
            <person name="Yong D."/>
            <person name="Lee K."/>
        </authorList>
    </citation>
    <scope>NUCLEOTIDE SEQUENCE [LARGE SCALE GENOMIC DNA]</scope>
</reference>
<accession>A0A248XD98</accession>
<name>A0A248XD98_9CAUD</name>
<protein>
    <recommendedName>
        <fullName evidence="4">Rz-like lysis protein</fullName>
    </recommendedName>
</protein>
<sequence length="135" mass="14367">MIQKILGAVAAILLVVAGTLAFQLHGARSEVSTLTSDRDAAKQEASNAKQAQAVAEAQNALLAGAFKALDTRLQQLGTDQKLNNEQLARQIEGLGNIQKSEGDDPNAITCLDTRVPAELDKWLLDAPYDPANGHH</sequence>
<keyword evidence="3" id="KW-1185">Reference proteome</keyword>
<organism evidence="2 3">
    <name type="scientific">Klebsiella phage YMC16/01/N133_KPN_BP</name>
    <dbReference type="NCBI Taxonomy" id="2026102"/>
    <lineage>
        <taxon>Viruses</taxon>
        <taxon>Duplodnaviria</taxon>
        <taxon>Heunggongvirae</taxon>
        <taxon>Uroviricota</taxon>
        <taxon>Caudoviricetes</taxon>
        <taxon>Casjensviridae</taxon>
        <taxon>Seodaemunguvirus</taxon>
        <taxon>Seodaemunguvirus YMC16-01N133</taxon>
    </lineage>
</organism>
<evidence type="ECO:0000313" key="2">
    <source>
        <dbReference type="EMBL" id="ASW27684.1"/>
    </source>
</evidence>
<evidence type="ECO:0000313" key="3">
    <source>
        <dbReference type="Proteomes" id="UP000221999"/>
    </source>
</evidence>
<dbReference type="EMBL" id="MF476925">
    <property type="protein sequence ID" value="ASW27684.1"/>
    <property type="molecule type" value="Genomic_DNA"/>
</dbReference>